<dbReference type="RefSeq" id="WP_218546466.1">
    <property type="nucleotide sequence ID" value="NZ_JAGSPD010000008.1"/>
</dbReference>
<dbReference type="Proteomes" id="UP001138894">
    <property type="component" value="Unassembled WGS sequence"/>
</dbReference>
<dbReference type="Pfam" id="PF03724">
    <property type="entry name" value="META"/>
    <property type="match status" value="1"/>
</dbReference>
<dbReference type="PANTHER" id="PTHR35535">
    <property type="entry name" value="HEAT SHOCK PROTEIN HSLJ"/>
    <property type="match status" value="1"/>
</dbReference>
<evidence type="ECO:0000313" key="2">
    <source>
        <dbReference type="EMBL" id="MBV7269674.1"/>
    </source>
</evidence>
<dbReference type="InterPro" id="IPR005184">
    <property type="entry name" value="DUF306_Meta_HslJ"/>
</dbReference>
<evidence type="ECO:0000259" key="1">
    <source>
        <dbReference type="Pfam" id="PF03724"/>
    </source>
</evidence>
<feature type="domain" description="DUF306" evidence="1">
    <location>
        <begin position="38"/>
        <end position="135"/>
    </location>
</feature>
<dbReference type="AlphaFoldDB" id="A0A9X1F957"/>
<sequence length="158" mass="17248">MKFLFSLLALIVLTESCSSTKETVISDSDQQKSSMAKQIPSGTFTIKKMEANENISEELTITFDKSSNKVSGFSGCNVFFGNYTIDGNTIRFGVIGSSKKYCAGDKNTSERKLFQILDKVDSFTIDGNTIILSEGTTLLLKAIQEKGNSKQKTIGGKK</sequence>
<reference evidence="2" key="1">
    <citation type="submission" date="2021-04" db="EMBL/GenBank/DDBJ databases">
        <authorList>
            <person name="Pira H."/>
            <person name="Risdian C."/>
            <person name="Wink J."/>
        </authorList>
    </citation>
    <scope>NUCLEOTIDE SEQUENCE</scope>
    <source>
        <strain evidence="2">WHY3</strain>
    </source>
</reference>
<dbReference type="InterPro" id="IPR053147">
    <property type="entry name" value="Hsp_HslJ-like"/>
</dbReference>
<dbReference type="PANTHER" id="PTHR35535:SF1">
    <property type="entry name" value="HEAT SHOCK PROTEIN HSLJ"/>
    <property type="match status" value="1"/>
</dbReference>
<name>A0A9X1F957_9FLAO</name>
<gene>
    <name evidence="2" type="ORF">KCG49_10805</name>
</gene>
<accession>A0A9X1F957</accession>
<protein>
    <submittedName>
        <fullName evidence="2">META domain-containing protein</fullName>
    </submittedName>
</protein>
<keyword evidence="3" id="KW-1185">Reference proteome</keyword>
<evidence type="ECO:0000313" key="3">
    <source>
        <dbReference type="Proteomes" id="UP001138894"/>
    </source>
</evidence>
<dbReference type="EMBL" id="JAGSPD010000008">
    <property type="protein sequence ID" value="MBV7269674.1"/>
    <property type="molecule type" value="Genomic_DNA"/>
</dbReference>
<proteinExistence type="predicted"/>
<organism evidence="2 3">
    <name type="scientific">Winogradskyella luteola</name>
    <dbReference type="NCBI Taxonomy" id="2828330"/>
    <lineage>
        <taxon>Bacteria</taxon>
        <taxon>Pseudomonadati</taxon>
        <taxon>Bacteroidota</taxon>
        <taxon>Flavobacteriia</taxon>
        <taxon>Flavobacteriales</taxon>
        <taxon>Flavobacteriaceae</taxon>
        <taxon>Winogradskyella</taxon>
    </lineage>
</organism>
<comment type="caution">
    <text evidence="2">The sequence shown here is derived from an EMBL/GenBank/DDBJ whole genome shotgun (WGS) entry which is preliminary data.</text>
</comment>